<proteinExistence type="predicted"/>
<name>A0ABZ1IIH9_9PSEU</name>
<dbReference type="EMBL" id="CP142149">
    <property type="protein sequence ID" value="WSE33220.1"/>
    <property type="molecule type" value="Genomic_DNA"/>
</dbReference>
<reference evidence="1 2" key="1">
    <citation type="journal article" date="2015" name="Int. J. Syst. Evol. Microbiol.">
        <title>Amycolatopsis rhabdoformis sp. nov., an actinomycete isolated from a tropical forest soil.</title>
        <authorList>
            <person name="Souza W.R."/>
            <person name="Silva R.E."/>
            <person name="Goodfellow M."/>
            <person name="Busarakam K."/>
            <person name="Figueiro F.S."/>
            <person name="Ferreira D."/>
            <person name="Rodrigues-Filho E."/>
            <person name="Moraes L.A.B."/>
            <person name="Zucchi T.D."/>
        </authorList>
    </citation>
    <scope>NUCLEOTIDE SEQUENCE [LARGE SCALE GENOMIC DNA]</scope>
    <source>
        <strain evidence="1 2">NCIMB 14900</strain>
    </source>
</reference>
<dbReference type="Proteomes" id="UP001330812">
    <property type="component" value="Chromosome"/>
</dbReference>
<evidence type="ECO:0000313" key="1">
    <source>
        <dbReference type="EMBL" id="WSE33220.1"/>
    </source>
</evidence>
<evidence type="ECO:0008006" key="3">
    <source>
        <dbReference type="Google" id="ProtNLM"/>
    </source>
</evidence>
<sequence length="182" mass="20143">MIKIDTDGPYHVVEHQDFVARFLIGRDDPHTTEDADVHVLLANGTRRYLTFFTLEAIGRVLARWKLSGEAGNGSYFWTSDLVIVARPGIPAMTAAIEELVRSQDIVSACQLIPGDDDDEDFLSDGQVDQIEDRAQRTDTDLDFIAQARADVLRLAAEVRRLRATPVKPTVTGTAPATRHPDS</sequence>
<protein>
    <recommendedName>
        <fullName evidence="3">DUF4375 domain-containing protein</fullName>
    </recommendedName>
</protein>
<keyword evidence="2" id="KW-1185">Reference proteome</keyword>
<accession>A0ABZ1IIH9</accession>
<organism evidence="1 2">
    <name type="scientific">Amycolatopsis rhabdoformis</name>
    <dbReference type="NCBI Taxonomy" id="1448059"/>
    <lineage>
        <taxon>Bacteria</taxon>
        <taxon>Bacillati</taxon>
        <taxon>Actinomycetota</taxon>
        <taxon>Actinomycetes</taxon>
        <taxon>Pseudonocardiales</taxon>
        <taxon>Pseudonocardiaceae</taxon>
        <taxon>Amycolatopsis</taxon>
    </lineage>
</organism>
<gene>
    <name evidence="1" type="ORF">VSH64_14040</name>
</gene>
<evidence type="ECO:0000313" key="2">
    <source>
        <dbReference type="Proteomes" id="UP001330812"/>
    </source>
</evidence>
<dbReference type="RefSeq" id="WP_326836019.1">
    <property type="nucleotide sequence ID" value="NZ_CP142149.1"/>
</dbReference>